<comment type="caution">
    <text evidence="2">The sequence shown here is derived from an EMBL/GenBank/DDBJ whole genome shotgun (WGS) entry which is preliminary data.</text>
</comment>
<evidence type="ECO:0000313" key="2">
    <source>
        <dbReference type="EMBL" id="MBP5855827.1"/>
    </source>
</evidence>
<accession>A0A8J7RW79</accession>
<organism evidence="2 3">
    <name type="scientific">Marivibrio halodurans</name>
    <dbReference type="NCBI Taxonomy" id="2039722"/>
    <lineage>
        <taxon>Bacteria</taxon>
        <taxon>Pseudomonadati</taxon>
        <taxon>Pseudomonadota</taxon>
        <taxon>Alphaproteobacteria</taxon>
        <taxon>Rhodospirillales</taxon>
        <taxon>Rhodospirillaceae</taxon>
        <taxon>Marivibrio</taxon>
    </lineage>
</organism>
<keyword evidence="3" id="KW-1185">Reference proteome</keyword>
<sequence>MPTPRMPTPPNAPPPGMVKGVGVPGRWPRTHAPEGWPGPVDFPIDPGRNRRNGITILIFAAVGGCAYFALGGGAVLGWIVALVVVALIAGSLVRVQGDASALRFTREGMEFVGTRPPKRHRWDEISGIDPMDIPWGLPIGHAKRGQRVVRVTLKPRTRYGQPDHEVVPAGPGVDADGLAQAIEGWWRYATRPW</sequence>
<evidence type="ECO:0000313" key="3">
    <source>
        <dbReference type="Proteomes" id="UP000672602"/>
    </source>
</evidence>
<name>A0A8J7RW79_9PROT</name>
<dbReference type="EMBL" id="JAGMWN010000001">
    <property type="protein sequence ID" value="MBP5855827.1"/>
    <property type="molecule type" value="Genomic_DNA"/>
</dbReference>
<dbReference type="AlphaFoldDB" id="A0A8J7RW79"/>
<evidence type="ECO:0008006" key="4">
    <source>
        <dbReference type="Google" id="ProtNLM"/>
    </source>
</evidence>
<feature type="transmembrane region" description="Helical" evidence="1">
    <location>
        <begin position="76"/>
        <end position="95"/>
    </location>
</feature>
<keyword evidence="1" id="KW-1133">Transmembrane helix</keyword>
<feature type="transmembrane region" description="Helical" evidence="1">
    <location>
        <begin position="53"/>
        <end position="70"/>
    </location>
</feature>
<evidence type="ECO:0000256" key="1">
    <source>
        <dbReference type="SAM" id="Phobius"/>
    </source>
</evidence>
<dbReference type="Proteomes" id="UP000672602">
    <property type="component" value="Unassembled WGS sequence"/>
</dbReference>
<proteinExistence type="predicted"/>
<gene>
    <name evidence="2" type="ORF">KAJ83_02320</name>
</gene>
<keyword evidence="1" id="KW-0812">Transmembrane</keyword>
<dbReference type="RefSeq" id="WP_210680398.1">
    <property type="nucleotide sequence ID" value="NZ_JAGMWN010000001.1"/>
</dbReference>
<keyword evidence="1" id="KW-0472">Membrane</keyword>
<reference evidence="2" key="1">
    <citation type="submission" date="2021-04" db="EMBL/GenBank/DDBJ databases">
        <authorList>
            <person name="Zhang D.-C."/>
        </authorList>
    </citation>
    <scope>NUCLEOTIDE SEQUENCE</scope>
    <source>
        <strain evidence="2">CGMCC 1.15697</strain>
    </source>
</reference>
<protein>
    <recommendedName>
        <fullName evidence="4">PH domain-containing protein</fullName>
    </recommendedName>
</protein>